<dbReference type="InterPro" id="IPR020846">
    <property type="entry name" value="MFS_dom"/>
</dbReference>
<dbReference type="InterPro" id="IPR011701">
    <property type="entry name" value="MFS"/>
</dbReference>
<evidence type="ECO:0000256" key="1">
    <source>
        <dbReference type="ARBA" id="ARBA00004141"/>
    </source>
</evidence>
<feature type="transmembrane region" description="Helical" evidence="8">
    <location>
        <begin position="93"/>
        <end position="117"/>
    </location>
</feature>
<protein>
    <recommendedName>
        <fullName evidence="9">Major facilitator superfamily (MFS) profile domain-containing protein</fullName>
    </recommendedName>
</protein>
<keyword evidence="6 8" id="KW-0472">Membrane</keyword>
<evidence type="ECO:0000256" key="7">
    <source>
        <dbReference type="SAM" id="MobiDB-lite"/>
    </source>
</evidence>
<dbReference type="PROSITE" id="PS50850">
    <property type="entry name" value="MFS"/>
    <property type="match status" value="1"/>
</dbReference>
<evidence type="ECO:0000256" key="4">
    <source>
        <dbReference type="ARBA" id="ARBA00022692"/>
    </source>
</evidence>
<keyword evidence="4 8" id="KW-0812">Transmembrane</keyword>
<feature type="transmembrane region" description="Helical" evidence="8">
    <location>
        <begin position="163"/>
        <end position="182"/>
    </location>
</feature>
<keyword evidence="3" id="KW-0813">Transport</keyword>
<name>A0A8H8BTF2_9HELO</name>
<gene>
    <name evidence="10" type="ORF">IFR04_003455</name>
</gene>
<dbReference type="CDD" id="cd17352">
    <property type="entry name" value="MFS_MCT_SLC16"/>
    <property type="match status" value="1"/>
</dbReference>
<evidence type="ECO:0000256" key="3">
    <source>
        <dbReference type="ARBA" id="ARBA00022448"/>
    </source>
</evidence>
<feature type="compositionally biased region" description="Basic and acidic residues" evidence="7">
    <location>
        <begin position="14"/>
        <end position="34"/>
    </location>
</feature>
<dbReference type="SUPFAM" id="SSF103473">
    <property type="entry name" value="MFS general substrate transporter"/>
    <property type="match status" value="1"/>
</dbReference>
<keyword evidence="11" id="KW-1185">Reference proteome</keyword>
<evidence type="ECO:0000256" key="8">
    <source>
        <dbReference type="SAM" id="Phobius"/>
    </source>
</evidence>
<dbReference type="PANTHER" id="PTHR11360:SF224">
    <property type="entry name" value="MAJOR FACILITATOR SUPERFAMILY (MFS) PROFILE DOMAIN-CONTAINING PROTEIN-RELATED"/>
    <property type="match status" value="1"/>
</dbReference>
<evidence type="ECO:0000313" key="10">
    <source>
        <dbReference type="EMBL" id="KAG4423351.1"/>
    </source>
</evidence>
<evidence type="ECO:0000256" key="2">
    <source>
        <dbReference type="ARBA" id="ARBA00006727"/>
    </source>
</evidence>
<dbReference type="Proteomes" id="UP000664132">
    <property type="component" value="Unassembled WGS sequence"/>
</dbReference>
<reference evidence="10" key="1">
    <citation type="submission" date="2021-02" db="EMBL/GenBank/DDBJ databases">
        <title>Genome sequence Cadophora malorum strain M34.</title>
        <authorList>
            <person name="Stefanovic E."/>
            <person name="Vu D."/>
            <person name="Scully C."/>
            <person name="Dijksterhuis J."/>
            <person name="Roader J."/>
            <person name="Houbraken J."/>
        </authorList>
    </citation>
    <scope>NUCLEOTIDE SEQUENCE</scope>
    <source>
        <strain evidence="10">M34</strain>
    </source>
</reference>
<comment type="caution">
    <text evidence="10">The sequence shown here is derived from an EMBL/GenBank/DDBJ whole genome shotgun (WGS) entry which is preliminary data.</text>
</comment>
<feature type="transmembrane region" description="Helical" evidence="8">
    <location>
        <begin position="360"/>
        <end position="379"/>
    </location>
</feature>
<comment type="subcellular location">
    <subcellularLocation>
        <location evidence="1">Membrane</location>
        <topology evidence="1">Multi-pass membrane protein</topology>
    </subcellularLocation>
</comment>
<feature type="domain" description="Major facilitator superfamily (MFS) profile" evidence="9">
    <location>
        <begin position="296"/>
        <end position="484"/>
    </location>
</feature>
<sequence length="484" mass="52649">MATNPPTSSASTIVDEKMPDSIEKTPYEQNDRNNNRPSLDRVGSQNKETEANIFPESEVEAEADLEKGGVVPKSAPTPGGVNPADFPDGGIEAWLVVLGGWLCLFCSFGWVNCIGVFQEYYQVHLLTGYSSSTVSWIPSLELFMMFFGGPVFGKVFDNFGPRWLLLCGTFFHIFGLMMTSLSRQYYQFILAQGICSALGASAIFYAAMSSVGTWFFKNRATAFGTMASGSSLGGVILPIMVSKLIPQIGFPWTMRAVAFTMFGMLIIANFTVKSRLTPQPKKLDLMTFVRPLKEPAFLLLCVASFLFFFGTFLPFNYIILQAQSHGMSTNLSIYLIPILNAASIFGRILPGIIADRVGRFNVMIITTGFSAIVVLALWLPSSGNIPIIIFCVLYGFSSGAFVSMGPSLIAQISPIREMGTRTGTFFLFVAIGGLTGNPIGGALIESDNGGFHHLQIFCGVTMAAGTLVYVADRWVQVGFKPKVI</sequence>
<dbReference type="GO" id="GO:0016020">
    <property type="term" value="C:membrane"/>
    <property type="evidence" value="ECO:0007669"/>
    <property type="project" value="UniProtKB-SubCell"/>
</dbReference>
<dbReference type="Gene3D" id="1.20.1250.20">
    <property type="entry name" value="MFS general substrate transporter like domains"/>
    <property type="match status" value="1"/>
</dbReference>
<evidence type="ECO:0000259" key="9">
    <source>
        <dbReference type="PROSITE" id="PS50850"/>
    </source>
</evidence>
<dbReference type="GO" id="GO:0022857">
    <property type="term" value="F:transmembrane transporter activity"/>
    <property type="evidence" value="ECO:0007669"/>
    <property type="project" value="InterPro"/>
</dbReference>
<feature type="transmembrane region" description="Helical" evidence="8">
    <location>
        <begin position="188"/>
        <end position="208"/>
    </location>
</feature>
<dbReference type="Pfam" id="PF07690">
    <property type="entry name" value="MFS_1"/>
    <property type="match status" value="1"/>
</dbReference>
<dbReference type="InterPro" id="IPR050327">
    <property type="entry name" value="Proton-linked_MCT"/>
</dbReference>
<feature type="transmembrane region" description="Helical" evidence="8">
    <location>
        <begin position="331"/>
        <end position="348"/>
    </location>
</feature>
<feature type="compositionally biased region" description="Polar residues" evidence="7">
    <location>
        <begin position="1"/>
        <end position="12"/>
    </location>
</feature>
<proteinExistence type="inferred from homology"/>
<feature type="transmembrane region" description="Helical" evidence="8">
    <location>
        <begin position="425"/>
        <end position="444"/>
    </location>
</feature>
<dbReference type="EMBL" id="JAFJYH010000035">
    <property type="protein sequence ID" value="KAG4423351.1"/>
    <property type="molecule type" value="Genomic_DNA"/>
</dbReference>
<feature type="transmembrane region" description="Helical" evidence="8">
    <location>
        <begin position="450"/>
        <end position="471"/>
    </location>
</feature>
<dbReference type="OrthoDB" id="5667at2759"/>
<feature type="transmembrane region" description="Helical" evidence="8">
    <location>
        <begin position="296"/>
        <end position="319"/>
    </location>
</feature>
<dbReference type="InterPro" id="IPR036259">
    <property type="entry name" value="MFS_trans_sf"/>
</dbReference>
<evidence type="ECO:0000256" key="5">
    <source>
        <dbReference type="ARBA" id="ARBA00022989"/>
    </source>
</evidence>
<feature type="region of interest" description="Disordered" evidence="7">
    <location>
        <begin position="1"/>
        <end position="58"/>
    </location>
</feature>
<feature type="transmembrane region" description="Helical" evidence="8">
    <location>
        <begin position="385"/>
        <end position="404"/>
    </location>
</feature>
<organism evidence="10 11">
    <name type="scientific">Cadophora malorum</name>
    <dbReference type="NCBI Taxonomy" id="108018"/>
    <lineage>
        <taxon>Eukaryota</taxon>
        <taxon>Fungi</taxon>
        <taxon>Dikarya</taxon>
        <taxon>Ascomycota</taxon>
        <taxon>Pezizomycotina</taxon>
        <taxon>Leotiomycetes</taxon>
        <taxon>Helotiales</taxon>
        <taxon>Ploettnerulaceae</taxon>
        <taxon>Cadophora</taxon>
    </lineage>
</organism>
<feature type="transmembrane region" description="Helical" evidence="8">
    <location>
        <begin position="252"/>
        <end position="272"/>
    </location>
</feature>
<keyword evidence="5 8" id="KW-1133">Transmembrane helix</keyword>
<evidence type="ECO:0000313" key="11">
    <source>
        <dbReference type="Proteomes" id="UP000664132"/>
    </source>
</evidence>
<accession>A0A8H8BTF2</accession>
<dbReference type="AlphaFoldDB" id="A0A8H8BTF2"/>
<evidence type="ECO:0000256" key="6">
    <source>
        <dbReference type="ARBA" id="ARBA00023136"/>
    </source>
</evidence>
<dbReference type="PANTHER" id="PTHR11360">
    <property type="entry name" value="MONOCARBOXYLATE TRANSPORTER"/>
    <property type="match status" value="1"/>
</dbReference>
<comment type="similarity">
    <text evidence="2">Belongs to the major facilitator superfamily. Monocarboxylate porter (TC 2.A.1.13) family.</text>
</comment>